<dbReference type="PANTHER" id="PTHR38455:SF1">
    <property type="entry name" value="DUF951 DOMAIN-CONTAINING PROTEIN"/>
    <property type="match status" value="1"/>
</dbReference>
<protein>
    <submittedName>
        <fullName evidence="1">DUF951 domain-containing protein</fullName>
    </submittedName>
</protein>
<proteinExistence type="predicted"/>
<evidence type="ECO:0000313" key="2">
    <source>
        <dbReference type="Proteomes" id="UP000240509"/>
    </source>
</evidence>
<reference evidence="1 2" key="1">
    <citation type="submission" date="2018-03" db="EMBL/GenBank/DDBJ databases">
        <title>Alkalicoccus saliphilus sp. nov., isolated from a mineral pool.</title>
        <authorList>
            <person name="Zhao B."/>
        </authorList>
    </citation>
    <scope>NUCLEOTIDE SEQUENCE [LARGE SCALE GENOMIC DNA]</scope>
    <source>
        <strain evidence="1 2">6AG</strain>
    </source>
</reference>
<sequence length="65" mass="7736">MAEPKFELNDVVEMKKQHPCGTNRWKVVRMGMDIRIKCQGCGHSIMMPRRDFEKKMKRVLEKEAE</sequence>
<dbReference type="OrthoDB" id="9802710at2"/>
<dbReference type="EMBL" id="PZJJ01000037">
    <property type="protein sequence ID" value="PTL37687.1"/>
    <property type="molecule type" value="Genomic_DNA"/>
</dbReference>
<evidence type="ECO:0000313" key="1">
    <source>
        <dbReference type="EMBL" id="PTL37687.1"/>
    </source>
</evidence>
<comment type="caution">
    <text evidence="1">The sequence shown here is derived from an EMBL/GenBank/DDBJ whole genome shotgun (WGS) entry which is preliminary data.</text>
</comment>
<dbReference type="Pfam" id="PF06107">
    <property type="entry name" value="DUF951"/>
    <property type="match status" value="1"/>
</dbReference>
<gene>
    <name evidence="1" type="ORF">C6Y45_15135</name>
</gene>
<dbReference type="Proteomes" id="UP000240509">
    <property type="component" value="Unassembled WGS sequence"/>
</dbReference>
<dbReference type="PANTHER" id="PTHR38455">
    <property type="entry name" value="HYPOTHETICAL CYTOSOLIC PROTEIN"/>
    <property type="match status" value="1"/>
</dbReference>
<keyword evidence="2" id="KW-1185">Reference proteome</keyword>
<name>A0A2T4U2Q4_9BACI</name>
<dbReference type="InterPro" id="IPR009296">
    <property type="entry name" value="DUF951"/>
</dbReference>
<dbReference type="PIRSF" id="PIRSF037263">
    <property type="entry name" value="DUF951_bac"/>
    <property type="match status" value="1"/>
</dbReference>
<organism evidence="1 2">
    <name type="scientific">Alkalicoccus saliphilus</name>
    <dbReference type="NCBI Taxonomy" id="200989"/>
    <lineage>
        <taxon>Bacteria</taxon>
        <taxon>Bacillati</taxon>
        <taxon>Bacillota</taxon>
        <taxon>Bacilli</taxon>
        <taxon>Bacillales</taxon>
        <taxon>Bacillaceae</taxon>
        <taxon>Alkalicoccus</taxon>
    </lineage>
</organism>
<dbReference type="RefSeq" id="WP_107586060.1">
    <property type="nucleotide sequence ID" value="NZ_PZJJ01000037.1"/>
</dbReference>
<accession>A0A2T4U2Q4</accession>
<dbReference type="AlphaFoldDB" id="A0A2T4U2Q4"/>